<accession>A0A4R6Y441</accession>
<keyword evidence="1" id="KW-0812">Transmembrane</keyword>
<feature type="transmembrane region" description="Helical" evidence="1">
    <location>
        <begin position="7"/>
        <end position="28"/>
    </location>
</feature>
<protein>
    <submittedName>
        <fullName evidence="2">Uncharacterized protein</fullName>
    </submittedName>
</protein>
<proteinExistence type="predicted"/>
<name>A0A4R6Y441_9HYPH</name>
<comment type="caution">
    <text evidence="2">The sequence shown here is derived from an EMBL/GenBank/DDBJ whole genome shotgun (WGS) entry which is preliminary data.</text>
</comment>
<dbReference type="AlphaFoldDB" id="A0A4R6Y441"/>
<gene>
    <name evidence="2" type="ORF">DES43_1662</name>
</gene>
<keyword evidence="1" id="KW-0472">Membrane</keyword>
<organism evidence="2 3">
    <name type="scientific">Aquamicrobium defluvii</name>
    <dbReference type="NCBI Taxonomy" id="69279"/>
    <lineage>
        <taxon>Bacteria</taxon>
        <taxon>Pseudomonadati</taxon>
        <taxon>Pseudomonadota</taxon>
        <taxon>Alphaproteobacteria</taxon>
        <taxon>Hyphomicrobiales</taxon>
        <taxon>Phyllobacteriaceae</taxon>
        <taxon>Aquamicrobium</taxon>
    </lineage>
</organism>
<evidence type="ECO:0000313" key="3">
    <source>
        <dbReference type="Proteomes" id="UP000294958"/>
    </source>
</evidence>
<evidence type="ECO:0000313" key="2">
    <source>
        <dbReference type="EMBL" id="TDR27765.1"/>
    </source>
</evidence>
<dbReference type="EMBL" id="SNZF01000066">
    <property type="protein sequence ID" value="TDR27765.1"/>
    <property type="molecule type" value="Genomic_DNA"/>
</dbReference>
<keyword evidence="1" id="KW-1133">Transmembrane helix</keyword>
<evidence type="ECO:0000256" key="1">
    <source>
        <dbReference type="SAM" id="Phobius"/>
    </source>
</evidence>
<keyword evidence="3" id="KW-1185">Reference proteome</keyword>
<sequence length="29" mass="3078">MKCLGPLVVGAICGSTAYFLIPLFMGLFD</sequence>
<reference evidence="2 3" key="1">
    <citation type="submission" date="2019-03" db="EMBL/GenBank/DDBJ databases">
        <title>Genomic Encyclopedia of Type Strains, Phase IV (KMG-IV): sequencing the most valuable type-strain genomes for metagenomic binning, comparative biology and taxonomic classification.</title>
        <authorList>
            <person name="Goeker M."/>
        </authorList>
    </citation>
    <scope>NUCLEOTIDE SEQUENCE [LARGE SCALE GENOMIC DNA]</scope>
    <source>
        <strain evidence="2 3">DSM 11603</strain>
    </source>
</reference>
<dbReference type="Proteomes" id="UP000294958">
    <property type="component" value="Unassembled WGS sequence"/>
</dbReference>